<name>A0ABV9I2Z7_9FLAO</name>
<comment type="caution">
    <text evidence="1">The sequence shown here is derived from an EMBL/GenBank/DDBJ whole genome shotgun (WGS) entry which is preliminary data.</text>
</comment>
<reference evidence="2" key="1">
    <citation type="journal article" date="2019" name="Int. J. Syst. Evol. Microbiol.">
        <title>The Global Catalogue of Microorganisms (GCM) 10K type strain sequencing project: providing services to taxonomists for standard genome sequencing and annotation.</title>
        <authorList>
            <consortium name="The Broad Institute Genomics Platform"/>
            <consortium name="The Broad Institute Genome Sequencing Center for Infectious Disease"/>
            <person name="Wu L."/>
            <person name="Ma J."/>
        </authorList>
    </citation>
    <scope>NUCLEOTIDE SEQUENCE [LARGE SCALE GENOMIC DNA]</scope>
    <source>
        <strain evidence="2">YJ-61-S</strain>
    </source>
</reference>
<dbReference type="Proteomes" id="UP001596043">
    <property type="component" value="Unassembled WGS sequence"/>
</dbReference>
<dbReference type="InterPro" id="IPR013083">
    <property type="entry name" value="Znf_RING/FYVE/PHD"/>
</dbReference>
<accession>A0ABV9I2Z7</accession>
<evidence type="ECO:0000313" key="1">
    <source>
        <dbReference type="EMBL" id="MFC4636563.1"/>
    </source>
</evidence>
<keyword evidence="2" id="KW-1185">Reference proteome</keyword>
<organism evidence="1 2">
    <name type="scientific">Dokdonia ponticola</name>
    <dbReference type="NCBI Taxonomy" id="2041041"/>
    <lineage>
        <taxon>Bacteria</taxon>
        <taxon>Pseudomonadati</taxon>
        <taxon>Bacteroidota</taxon>
        <taxon>Flavobacteriia</taxon>
        <taxon>Flavobacteriales</taxon>
        <taxon>Flavobacteriaceae</taxon>
        <taxon>Dokdonia</taxon>
    </lineage>
</organism>
<dbReference type="InterPro" id="IPR010696">
    <property type="entry name" value="DUF1272"/>
</dbReference>
<evidence type="ECO:0000313" key="2">
    <source>
        <dbReference type="Proteomes" id="UP001596043"/>
    </source>
</evidence>
<dbReference type="RefSeq" id="WP_379982877.1">
    <property type="nucleotide sequence ID" value="NZ_JBHSFV010000023.1"/>
</dbReference>
<gene>
    <name evidence="1" type="ORF">ACFO3O_21845</name>
</gene>
<proteinExistence type="predicted"/>
<protein>
    <submittedName>
        <fullName evidence="1">DUF1272 domain-containing protein</fullName>
    </submittedName>
</protein>
<sequence length="89" mass="10219">MLAIRPSCEHCDKALPHDATDAMICTFECTFCQECVENVLHQVCPNCGGGFEKRPIRPKELLEKYPVSIKKVHKPVDVEKHQERINKKE</sequence>
<dbReference type="EMBL" id="JBHSFV010000023">
    <property type="protein sequence ID" value="MFC4636563.1"/>
    <property type="molecule type" value="Genomic_DNA"/>
</dbReference>
<dbReference type="Gene3D" id="3.30.40.10">
    <property type="entry name" value="Zinc/RING finger domain, C3HC4 (zinc finger)"/>
    <property type="match status" value="1"/>
</dbReference>
<dbReference type="Pfam" id="PF06906">
    <property type="entry name" value="DUF1272"/>
    <property type="match status" value="1"/>
</dbReference>